<evidence type="ECO:0000256" key="2">
    <source>
        <dbReference type="SAM" id="SignalP"/>
    </source>
</evidence>
<protein>
    <recommendedName>
        <fullName evidence="4">Lipoprotein</fullName>
    </recommendedName>
</protein>
<evidence type="ECO:0008006" key="4">
    <source>
        <dbReference type="Google" id="ProtNLM"/>
    </source>
</evidence>
<feature type="chain" id="PRO_5028387785" description="Lipoprotein" evidence="2">
    <location>
        <begin position="23"/>
        <end position="261"/>
    </location>
</feature>
<feature type="compositionally biased region" description="Basic and acidic residues" evidence="1">
    <location>
        <begin position="238"/>
        <end position="247"/>
    </location>
</feature>
<dbReference type="EMBL" id="CACVAX010000045">
    <property type="protein sequence ID" value="CAA6816900.1"/>
    <property type="molecule type" value="Genomic_DNA"/>
</dbReference>
<evidence type="ECO:0000256" key="1">
    <source>
        <dbReference type="SAM" id="MobiDB-lite"/>
    </source>
</evidence>
<gene>
    <name evidence="3" type="ORF">HELGO_WM7357</name>
</gene>
<dbReference type="AlphaFoldDB" id="A0A6S6TK61"/>
<feature type="region of interest" description="Disordered" evidence="1">
    <location>
        <begin position="238"/>
        <end position="261"/>
    </location>
</feature>
<reference evidence="3" key="1">
    <citation type="submission" date="2020-01" db="EMBL/GenBank/DDBJ databases">
        <authorList>
            <person name="Meier V. D."/>
            <person name="Meier V D."/>
        </authorList>
    </citation>
    <scope>NUCLEOTIDE SEQUENCE</scope>
    <source>
        <strain evidence="3">HLG_WM_MAG_04</strain>
    </source>
</reference>
<feature type="signal peptide" evidence="2">
    <location>
        <begin position="1"/>
        <end position="22"/>
    </location>
</feature>
<organism evidence="3">
    <name type="scientific">uncultured Sulfurovum sp</name>
    <dbReference type="NCBI Taxonomy" id="269237"/>
    <lineage>
        <taxon>Bacteria</taxon>
        <taxon>Pseudomonadati</taxon>
        <taxon>Campylobacterota</taxon>
        <taxon>Epsilonproteobacteria</taxon>
        <taxon>Campylobacterales</taxon>
        <taxon>Sulfurovaceae</taxon>
        <taxon>Sulfurovum</taxon>
        <taxon>environmental samples</taxon>
    </lineage>
</organism>
<name>A0A6S6TK61_9BACT</name>
<dbReference type="PROSITE" id="PS51257">
    <property type="entry name" value="PROKAR_LIPOPROTEIN"/>
    <property type="match status" value="1"/>
</dbReference>
<sequence>MKVLKPNISILTLLLLTGCVPSVPPLSNNASNVNHQTQALSFETNQVHFINTLKAQNTQKERNDFMEEYILKSDIQCQNYLSNPLQKTETTTNKDSLYMNIFDTVSSLFGISLVTNTAKAIFSGNDVASQEEKQAYANALTPEIRKGVELGRSRYAQNMIQKKPLDLNAYPIENLQSDILKYDKQCNDAYGLIEINRALKEMQNSVNAPRTASTLNIDPTAIKDKVVSVTKEVEEKKIEKEQIDENSAKVVPTQPTPVDAP</sequence>
<keyword evidence="2" id="KW-0732">Signal</keyword>
<evidence type="ECO:0000313" key="3">
    <source>
        <dbReference type="EMBL" id="CAA6816900.1"/>
    </source>
</evidence>
<proteinExistence type="predicted"/>
<accession>A0A6S6TK61</accession>